<comment type="similarity">
    <text evidence="1">Belongs to the CTAG/PCC1 family.</text>
</comment>
<sequence>MNITLNNTELIINIKSEDATSFRASINSAIKWISLAIDINDLVEE</sequence>
<gene>
    <name evidence="2" type="ORF">SDC9_08422</name>
</gene>
<dbReference type="AlphaFoldDB" id="A0A644T9G1"/>
<organism evidence="2">
    <name type="scientific">bioreactor metagenome</name>
    <dbReference type="NCBI Taxonomy" id="1076179"/>
    <lineage>
        <taxon>unclassified sequences</taxon>
        <taxon>metagenomes</taxon>
        <taxon>ecological metagenomes</taxon>
    </lineage>
</organism>
<dbReference type="Gene3D" id="3.30.310.50">
    <property type="entry name" value="Alpha-D-phosphohexomutase, C-terminal domain"/>
    <property type="match status" value="1"/>
</dbReference>
<dbReference type="EMBL" id="VSSQ01000019">
    <property type="protein sequence ID" value="MPL62802.1"/>
    <property type="molecule type" value="Genomic_DNA"/>
</dbReference>
<comment type="caution">
    <text evidence="2">The sequence shown here is derived from an EMBL/GenBank/DDBJ whole genome shotgun (WGS) entry which is preliminary data.</text>
</comment>
<evidence type="ECO:0000256" key="1">
    <source>
        <dbReference type="ARBA" id="ARBA00007073"/>
    </source>
</evidence>
<name>A0A644T9G1_9ZZZZ</name>
<dbReference type="Pfam" id="PF09341">
    <property type="entry name" value="Pcc1"/>
    <property type="match status" value="1"/>
</dbReference>
<dbReference type="InterPro" id="IPR015419">
    <property type="entry name" value="CTAG/Pcc1"/>
</dbReference>
<reference evidence="2" key="1">
    <citation type="submission" date="2019-08" db="EMBL/GenBank/DDBJ databases">
        <authorList>
            <person name="Kucharzyk K."/>
            <person name="Murdoch R.W."/>
            <person name="Higgins S."/>
            <person name="Loffler F."/>
        </authorList>
    </citation>
    <scope>NUCLEOTIDE SEQUENCE</scope>
</reference>
<protein>
    <submittedName>
        <fullName evidence="2">Uncharacterized protein</fullName>
    </submittedName>
</protein>
<accession>A0A644T9G1</accession>
<dbReference type="NCBIfam" id="NF011470">
    <property type="entry name" value="PRK14887.1"/>
    <property type="match status" value="1"/>
</dbReference>
<proteinExistence type="inferred from homology"/>
<evidence type="ECO:0000313" key="2">
    <source>
        <dbReference type="EMBL" id="MPL62802.1"/>
    </source>
</evidence>